<dbReference type="Gene3D" id="2.130.10.10">
    <property type="entry name" value="YVTN repeat-like/Quinoprotein amine dehydrogenase"/>
    <property type="match status" value="2"/>
</dbReference>
<proteinExistence type="predicted"/>
<feature type="repeat" description="WD" evidence="3">
    <location>
        <begin position="400"/>
        <end position="432"/>
    </location>
</feature>
<reference evidence="5" key="1">
    <citation type="submission" date="2020-01" db="EMBL/GenBank/DDBJ databases">
        <title>Development of genomics and gene disruption for Polysphondylium violaceum indicates a role for the polyketide synthase stlB in stalk morphogenesis.</title>
        <authorList>
            <person name="Narita B."/>
            <person name="Kawabe Y."/>
            <person name="Kin K."/>
            <person name="Saito T."/>
            <person name="Gibbs R."/>
            <person name="Kuspa A."/>
            <person name="Muzny D."/>
            <person name="Queller D."/>
            <person name="Richards S."/>
            <person name="Strassman J."/>
            <person name="Sucgang R."/>
            <person name="Worley K."/>
            <person name="Schaap P."/>
        </authorList>
    </citation>
    <scope>NUCLEOTIDE SEQUENCE</scope>
    <source>
        <strain evidence="5">QSvi11</strain>
    </source>
</reference>
<protein>
    <recommendedName>
        <fullName evidence="7">WD40 repeat-containing protein</fullName>
    </recommendedName>
</protein>
<dbReference type="PRINTS" id="PR00320">
    <property type="entry name" value="GPROTEINBRPT"/>
</dbReference>
<evidence type="ECO:0008006" key="7">
    <source>
        <dbReference type="Google" id="ProtNLM"/>
    </source>
</evidence>
<dbReference type="AlphaFoldDB" id="A0A8J4Q171"/>
<evidence type="ECO:0000256" key="2">
    <source>
        <dbReference type="ARBA" id="ARBA00022737"/>
    </source>
</evidence>
<dbReference type="PROSITE" id="PS50082">
    <property type="entry name" value="WD_REPEATS_2"/>
    <property type="match status" value="4"/>
</dbReference>
<dbReference type="InterPro" id="IPR020472">
    <property type="entry name" value="WD40_PAC1"/>
</dbReference>
<feature type="compositionally biased region" description="Basic and acidic residues" evidence="4">
    <location>
        <begin position="90"/>
        <end position="106"/>
    </location>
</feature>
<dbReference type="SMART" id="SM00320">
    <property type="entry name" value="WD40"/>
    <property type="match status" value="5"/>
</dbReference>
<feature type="region of interest" description="Disordered" evidence="4">
    <location>
        <begin position="52"/>
        <end position="231"/>
    </location>
</feature>
<comment type="caution">
    <text evidence="5">The sequence shown here is derived from an EMBL/GenBank/DDBJ whole genome shotgun (WGS) entry which is preliminary data.</text>
</comment>
<dbReference type="SUPFAM" id="SSF50978">
    <property type="entry name" value="WD40 repeat-like"/>
    <property type="match status" value="1"/>
</dbReference>
<dbReference type="GO" id="GO:0035861">
    <property type="term" value="C:site of double-strand break"/>
    <property type="evidence" value="ECO:0007669"/>
    <property type="project" value="TreeGrafter"/>
</dbReference>
<dbReference type="InterPro" id="IPR001680">
    <property type="entry name" value="WD40_rpt"/>
</dbReference>
<feature type="compositionally biased region" description="Polar residues" evidence="4">
    <location>
        <begin position="636"/>
        <end position="649"/>
    </location>
</feature>
<gene>
    <name evidence="5" type="ORF">CYY_002453</name>
</gene>
<feature type="compositionally biased region" description="Polar residues" evidence="4">
    <location>
        <begin position="73"/>
        <end position="89"/>
    </location>
</feature>
<dbReference type="InterPro" id="IPR036322">
    <property type="entry name" value="WD40_repeat_dom_sf"/>
</dbReference>
<dbReference type="PROSITE" id="PS50294">
    <property type="entry name" value="WD_REPEATS_REGION"/>
    <property type="match status" value="3"/>
</dbReference>
<feature type="repeat" description="WD" evidence="3">
    <location>
        <begin position="446"/>
        <end position="487"/>
    </location>
</feature>
<evidence type="ECO:0000313" key="6">
    <source>
        <dbReference type="Proteomes" id="UP000695562"/>
    </source>
</evidence>
<evidence type="ECO:0000256" key="1">
    <source>
        <dbReference type="ARBA" id="ARBA00022574"/>
    </source>
</evidence>
<dbReference type="InterPro" id="IPR019775">
    <property type="entry name" value="WD40_repeat_CS"/>
</dbReference>
<feature type="compositionally biased region" description="Polar residues" evidence="4">
    <location>
        <begin position="52"/>
        <end position="61"/>
    </location>
</feature>
<keyword evidence="1 3" id="KW-0853">WD repeat</keyword>
<dbReference type="Pfam" id="PF00400">
    <property type="entry name" value="WD40"/>
    <property type="match status" value="4"/>
</dbReference>
<feature type="region of interest" description="Disordered" evidence="4">
    <location>
        <begin position="674"/>
        <end position="701"/>
    </location>
</feature>
<feature type="compositionally biased region" description="Acidic residues" evidence="4">
    <location>
        <begin position="155"/>
        <end position="167"/>
    </location>
</feature>
<dbReference type="GO" id="GO:0005634">
    <property type="term" value="C:nucleus"/>
    <property type="evidence" value="ECO:0007669"/>
    <property type="project" value="TreeGrafter"/>
</dbReference>
<dbReference type="PROSITE" id="PS00678">
    <property type="entry name" value="WD_REPEATS_1"/>
    <property type="match status" value="1"/>
</dbReference>
<feature type="repeat" description="WD" evidence="3">
    <location>
        <begin position="250"/>
        <end position="291"/>
    </location>
</feature>
<feature type="repeat" description="WD" evidence="3">
    <location>
        <begin position="351"/>
        <end position="393"/>
    </location>
</feature>
<evidence type="ECO:0000313" key="5">
    <source>
        <dbReference type="EMBL" id="KAF2076212.1"/>
    </source>
</evidence>
<dbReference type="EMBL" id="AJWJ01000068">
    <property type="protein sequence ID" value="KAF2076212.1"/>
    <property type="molecule type" value="Genomic_DNA"/>
</dbReference>
<feature type="region of interest" description="Disordered" evidence="4">
    <location>
        <begin position="616"/>
        <end position="649"/>
    </location>
</feature>
<feature type="compositionally biased region" description="Acidic residues" evidence="4">
    <location>
        <begin position="206"/>
        <end position="230"/>
    </location>
</feature>
<accession>A0A8J4Q171</accession>
<dbReference type="Proteomes" id="UP000695562">
    <property type="component" value="Unassembled WGS sequence"/>
</dbReference>
<name>A0A8J4Q171_9MYCE</name>
<keyword evidence="2" id="KW-0677">Repeat</keyword>
<dbReference type="InterPro" id="IPR015943">
    <property type="entry name" value="WD40/YVTN_repeat-like_dom_sf"/>
</dbReference>
<dbReference type="OrthoDB" id="10264376at2759"/>
<dbReference type="PANTHER" id="PTHR16017:SF0">
    <property type="entry name" value="WD REPEAT-CONTAINING PROTEIN 70"/>
    <property type="match status" value="1"/>
</dbReference>
<sequence length="701" mass="77782">MSSVKRLRETEINEEKDENKEIKLDENIKDIDPKFLQPTAKVNTDVEFQSNTATLKKNTPATTTTGGGGFKFNISSIKLGSQQPQTNDNSKNEEIQEIKRSQDYRETSVNVGPPRPASGNIGPSKPANIGPSKPSNIGPSKPANIGPPKPSTNKDEEDSSDSDDSDNDNSKVNNLGPPKPSTSNIGPPKPSTGNIGPPKPSTTKDDDSDSSDDSDSDSDSDLSDTDEEKEEINRWVELAKSLPITSEVLIKGHHRPVSTISLDPSGSRLLTGSYDCKVKFWDFNGMDSSLKSFREVEPNEGTQLRSIQFNLAGDMFLAMPYTTQIKLYDRDGFTKGETVSGDRYIQDLNHTKGHISTLTAGCWHPQEKEEFISSSIDGTVRLWDMNTLSKNKSVIKSRNNKGTRVAVSTCTYDYRGDVITAGGADGSISMWDKRSTLIKPKTTLEAHQDQSNVTSIQYNRDGIHMISRAMDHTLKVWDLRNTATPLAVWDDLMNDYMETDCIFGSFDRVIVTGTTAPKGGFGTIVMYDLASLSKMRQIRVDDNCSVLACAWNPRINQLFFGCSDGTTRVYYDAEKSVKGIKLCVAKAPRVKDPTDFEPERPILTPHSLPLFRQANAKKEEKRARNSKQTKKPEQPVTMTSTAKGPNLTQHLIKNTDLVNDTSWQQDARESFLAKADLEPKFFKNQPKTILDTSKQEDEEEQ</sequence>
<dbReference type="PANTHER" id="PTHR16017">
    <property type="entry name" value="GASTRULATION DEFECTIVE PROTEIN 1-RELATED"/>
    <property type="match status" value="1"/>
</dbReference>
<dbReference type="InterPro" id="IPR051858">
    <property type="entry name" value="WD_repeat_GAD-1"/>
</dbReference>
<evidence type="ECO:0000256" key="4">
    <source>
        <dbReference type="SAM" id="MobiDB-lite"/>
    </source>
</evidence>
<keyword evidence="6" id="KW-1185">Reference proteome</keyword>
<evidence type="ECO:0000256" key="3">
    <source>
        <dbReference type="PROSITE-ProRule" id="PRU00221"/>
    </source>
</evidence>
<organism evidence="5 6">
    <name type="scientific">Polysphondylium violaceum</name>
    <dbReference type="NCBI Taxonomy" id="133409"/>
    <lineage>
        <taxon>Eukaryota</taxon>
        <taxon>Amoebozoa</taxon>
        <taxon>Evosea</taxon>
        <taxon>Eumycetozoa</taxon>
        <taxon>Dictyostelia</taxon>
        <taxon>Dictyosteliales</taxon>
        <taxon>Dictyosteliaceae</taxon>
        <taxon>Polysphondylium</taxon>
    </lineage>
</organism>